<dbReference type="InterPro" id="IPR041577">
    <property type="entry name" value="RT_RNaseH_2"/>
</dbReference>
<feature type="domain" description="Reverse transcriptase" evidence="3">
    <location>
        <begin position="1"/>
        <end position="333"/>
    </location>
</feature>
<dbReference type="SUPFAM" id="SSF56672">
    <property type="entry name" value="DNA/RNA polymerases"/>
    <property type="match status" value="1"/>
</dbReference>
<comment type="similarity">
    <text evidence="1">Belongs to the beta type-B retroviral polymerase family. HERV class-II K(HML-2) pol subfamily.</text>
</comment>
<dbReference type="GO" id="GO:0004523">
    <property type="term" value="F:RNA-DNA hybrid ribonuclease activity"/>
    <property type="evidence" value="ECO:0007669"/>
    <property type="project" value="UniProtKB-EC"/>
</dbReference>
<organism evidence="5 6">
    <name type="scientific">Silurus asotus</name>
    <name type="common">Amur catfish</name>
    <name type="synonym">Parasilurus asotus</name>
    <dbReference type="NCBI Taxonomy" id="30991"/>
    <lineage>
        <taxon>Eukaryota</taxon>
        <taxon>Metazoa</taxon>
        <taxon>Chordata</taxon>
        <taxon>Craniata</taxon>
        <taxon>Vertebrata</taxon>
        <taxon>Euteleostomi</taxon>
        <taxon>Actinopterygii</taxon>
        <taxon>Neopterygii</taxon>
        <taxon>Teleostei</taxon>
        <taxon>Ostariophysi</taxon>
        <taxon>Siluriformes</taxon>
        <taxon>Siluridae</taxon>
        <taxon>Silurus</taxon>
    </lineage>
</organism>
<dbReference type="Gene3D" id="3.30.420.10">
    <property type="entry name" value="Ribonuclease H-like superfamily/Ribonuclease H"/>
    <property type="match status" value="1"/>
</dbReference>
<dbReference type="Gene3D" id="3.30.70.270">
    <property type="match status" value="2"/>
</dbReference>
<evidence type="ECO:0000313" key="6">
    <source>
        <dbReference type="Proteomes" id="UP001205998"/>
    </source>
</evidence>
<evidence type="ECO:0000259" key="4">
    <source>
        <dbReference type="PROSITE" id="PS50994"/>
    </source>
</evidence>
<dbReference type="PROSITE" id="PS50994">
    <property type="entry name" value="INTEGRASE"/>
    <property type="match status" value="1"/>
</dbReference>
<name>A0AAD5B015_SILAS</name>
<protein>
    <recommendedName>
        <fullName evidence="2">ribonuclease H</fullName>
        <ecNumber evidence="2">3.1.26.4</ecNumber>
    </recommendedName>
</protein>
<dbReference type="EMBL" id="MU551580">
    <property type="protein sequence ID" value="KAI5624624.1"/>
    <property type="molecule type" value="Genomic_DNA"/>
</dbReference>
<dbReference type="SUPFAM" id="SSF53098">
    <property type="entry name" value="Ribonuclease H-like"/>
    <property type="match status" value="1"/>
</dbReference>
<keyword evidence="6" id="KW-1185">Reference proteome</keyword>
<dbReference type="Gene3D" id="2.30.30.850">
    <property type="match status" value="1"/>
</dbReference>
<dbReference type="InterPro" id="IPR051320">
    <property type="entry name" value="Viral_Replic_Matur_Polypro"/>
</dbReference>
<dbReference type="EC" id="3.1.26.4" evidence="2"/>
<proteinExistence type="inferred from homology"/>
<dbReference type="Gene3D" id="3.10.10.10">
    <property type="entry name" value="HIV Type 1 Reverse Transcriptase, subunit A, domain 1"/>
    <property type="match status" value="1"/>
</dbReference>
<dbReference type="GO" id="GO:0015074">
    <property type="term" value="P:DNA integration"/>
    <property type="evidence" value="ECO:0007669"/>
    <property type="project" value="InterPro"/>
</dbReference>
<dbReference type="Gene3D" id="3.10.20.370">
    <property type="match status" value="1"/>
</dbReference>
<evidence type="ECO:0000256" key="2">
    <source>
        <dbReference type="ARBA" id="ARBA00012180"/>
    </source>
</evidence>
<dbReference type="InterPro" id="IPR043502">
    <property type="entry name" value="DNA/RNA_pol_sf"/>
</dbReference>
<sequence>MGYIGRRHAEDGATREVEKRKTKEELYGCDLSFPQPGVVQSGMKNNNFEVFVQDRRYLHSYIKSTSTRKASVYLIFASGSVDMPNGGISKISGIAFRLAERGKVVLGQGLEGRWRGRCLQPGAWLTSFAATASKRSTLVSSREIRLRSRAAPSEEADRRSSSWARMDLAEGFETDKPTHPFVLNQQVLIRSLKPTKVVYITDRVSRKKIIRYVFIGSLRCEYVSVPVGKETQPLFAFTHRGRQYTWTRLPQGYIDSPAVFATTVKNALSSLCLPPDSVVLQYADDLLVTATDYDTCQAATIALLEHLATKGFKVSKTKLQFCQNTVRYLGYELSQGSRKLTAERIKVIMDTTQPETKQALQAFLGLINYCRQWIPDCSLYDKCLRTAVRHSDPSTTPLTWTPEMLTAFGALKRALCTAPTLGLPNYSLPFHLYVATKPGTASGVLAQEHGGGMRPCAFLSKSLDSVAQGLPACLRAVASCALMVTDAEKIVLSHPLILHTSHQAAELYTLTRACVLSADTDVTIYTDSRYAFGVAHDFGRIWQSRGFTAADGIDSDKGTPFTSKVTQLLCQELKINWHIHIPYHPQSSGIVERANRTIKDKIQKAMHASGSKNWLHALPLVLADMRMTTQVALDHLSPYELVLGRPFPLPWRRGKQALGTGDLDVHLSEYAAGLLQTLDEYWARVSEKKPQIPTENTHPFKLGDRVLVKKLDKMGTPLGETPYSNPADVIAVTRKAVLTDLFPQWIHAGRVKHAPN</sequence>
<dbReference type="InterPro" id="IPR043128">
    <property type="entry name" value="Rev_trsase/Diguanyl_cyclase"/>
</dbReference>
<dbReference type="Pfam" id="PF00078">
    <property type="entry name" value="RVT_1"/>
    <property type="match status" value="1"/>
</dbReference>
<gene>
    <name evidence="5" type="ORF">C0J50_15816</name>
</gene>
<accession>A0AAD5B015</accession>
<reference evidence="5" key="1">
    <citation type="submission" date="2018-07" db="EMBL/GenBank/DDBJ databases">
        <title>Comparative genomics of catfishes provides insights into carnivory and benthic adaptation.</title>
        <authorList>
            <person name="Zhang Y."/>
            <person name="Wang D."/>
            <person name="Peng Z."/>
            <person name="Zheng S."/>
            <person name="Shao F."/>
            <person name="Tao W."/>
        </authorList>
    </citation>
    <scope>NUCLEOTIDE SEQUENCE</scope>
    <source>
        <strain evidence="5">Chongqing</strain>
    </source>
</reference>
<dbReference type="Proteomes" id="UP001205998">
    <property type="component" value="Unassembled WGS sequence"/>
</dbReference>
<dbReference type="InterPro" id="IPR001584">
    <property type="entry name" value="Integrase_cat-core"/>
</dbReference>
<dbReference type="AlphaFoldDB" id="A0AAD5B015"/>
<dbReference type="PROSITE" id="PS50878">
    <property type="entry name" value="RT_POL"/>
    <property type="match status" value="1"/>
</dbReference>
<dbReference type="InterPro" id="IPR000477">
    <property type="entry name" value="RT_dom"/>
</dbReference>
<dbReference type="PANTHER" id="PTHR33064">
    <property type="entry name" value="POL PROTEIN"/>
    <property type="match status" value="1"/>
</dbReference>
<evidence type="ECO:0000256" key="1">
    <source>
        <dbReference type="ARBA" id="ARBA00010879"/>
    </source>
</evidence>
<dbReference type="InterPro" id="IPR012337">
    <property type="entry name" value="RNaseH-like_sf"/>
</dbReference>
<comment type="caution">
    <text evidence="5">The sequence shown here is derived from an EMBL/GenBank/DDBJ whole genome shotgun (WGS) entry which is preliminary data.</text>
</comment>
<feature type="domain" description="Integrase catalytic" evidence="4">
    <location>
        <begin position="553"/>
        <end position="646"/>
    </location>
</feature>
<dbReference type="InterPro" id="IPR036397">
    <property type="entry name" value="RNaseH_sf"/>
</dbReference>
<dbReference type="Pfam" id="PF17919">
    <property type="entry name" value="RT_RNaseH_2"/>
    <property type="match status" value="1"/>
</dbReference>
<dbReference type="GO" id="GO:0003676">
    <property type="term" value="F:nucleic acid binding"/>
    <property type="evidence" value="ECO:0007669"/>
    <property type="project" value="InterPro"/>
</dbReference>
<evidence type="ECO:0000259" key="3">
    <source>
        <dbReference type="PROSITE" id="PS50878"/>
    </source>
</evidence>
<evidence type="ECO:0000313" key="5">
    <source>
        <dbReference type="EMBL" id="KAI5624624.1"/>
    </source>
</evidence>
<dbReference type="PANTHER" id="PTHR33064:SF37">
    <property type="entry name" value="RIBONUCLEASE H"/>
    <property type="match status" value="1"/>
</dbReference>